<dbReference type="RefSeq" id="WP_121063460.1">
    <property type="nucleotide sequence ID" value="NZ_RBIQ01000007.1"/>
</dbReference>
<dbReference type="Proteomes" id="UP000269412">
    <property type="component" value="Unassembled WGS sequence"/>
</dbReference>
<evidence type="ECO:0000256" key="2">
    <source>
        <dbReference type="ARBA" id="ARBA00022723"/>
    </source>
</evidence>
<keyword evidence="2" id="KW-0479">Metal-binding</keyword>
<dbReference type="PROSITE" id="PS00149">
    <property type="entry name" value="SULFATASE_2"/>
    <property type="match status" value="1"/>
</dbReference>
<dbReference type="InterPro" id="IPR024607">
    <property type="entry name" value="Sulfatase_CS"/>
</dbReference>
<dbReference type="AlphaFoldDB" id="A0A495EEM6"/>
<keyword evidence="4" id="KW-0106">Calcium</keyword>
<dbReference type="OrthoDB" id="9765065at2"/>
<dbReference type="InterPro" id="IPR050738">
    <property type="entry name" value="Sulfatase"/>
</dbReference>
<keyword evidence="3" id="KW-0378">Hydrolase</keyword>
<proteinExistence type="inferred from homology"/>
<dbReference type="PROSITE" id="PS00523">
    <property type="entry name" value="SULFATASE_1"/>
    <property type="match status" value="1"/>
</dbReference>
<dbReference type="Gene3D" id="3.30.1120.10">
    <property type="match status" value="1"/>
</dbReference>
<evidence type="ECO:0000313" key="6">
    <source>
        <dbReference type="EMBL" id="RKR14337.1"/>
    </source>
</evidence>
<dbReference type="GO" id="GO:0004065">
    <property type="term" value="F:arylsulfatase activity"/>
    <property type="evidence" value="ECO:0007669"/>
    <property type="project" value="TreeGrafter"/>
</dbReference>
<dbReference type="SUPFAM" id="SSF53649">
    <property type="entry name" value="Alkaline phosphatase-like"/>
    <property type="match status" value="1"/>
</dbReference>
<feature type="domain" description="Sulfatase N-terminal" evidence="5">
    <location>
        <begin position="41"/>
        <end position="366"/>
    </location>
</feature>
<reference evidence="6 7" key="1">
    <citation type="submission" date="2018-10" db="EMBL/GenBank/DDBJ databases">
        <title>Genomic Encyclopedia of Archaeal and Bacterial Type Strains, Phase II (KMG-II): from individual species to whole genera.</title>
        <authorList>
            <person name="Goeker M."/>
        </authorList>
    </citation>
    <scope>NUCLEOTIDE SEQUENCE [LARGE SCALE GENOMIC DNA]</scope>
    <source>
        <strain evidence="6 7">DSM 25230</strain>
    </source>
</reference>
<accession>A0A495EEM6</accession>
<dbReference type="PANTHER" id="PTHR42693">
    <property type="entry name" value="ARYLSULFATASE FAMILY MEMBER"/>
    <property type="match status" value="1"/>
</dbReference>
<dbReference type="InterPro" id="IPR017850">
    <property type="entry name" value="Alkaline_phosphatase_core_sf"/>
</dbReference>
<dbReference type="GO" id="GO:0046872">
    <property type="term" value="F:metal ion binding"/>
    <property type="evidence" value="ECO:0007669"/>
    <property type="project" value="UniProtKB-KW"/>
</dbReference>
<evidence type="ECO:0000259" key="5">
    <source>
        <dbReference type="Pfam" id="PF00884"/>
    </source>
</evidence>
<keyword evidence="7" id="KW-1185">Reference proteome</keyword>
<dbReference type="Pfam" id="PF00884">
    <property type="entry name" value="Sulfatase"/>
    <property type="match status" value="1"/>
</dbReference>
<dbReference type="InterPro" id="IPR000917">
    <property type="entry name" value="Sulfatase_N"/>
</dbReference>
<name>A0A495EEM6_9FLAO</name>
<evidence type="ECO:0000256" key="1">
    <source>
        <dbReference type="ARBA" id="ARBA00008779"/>
    </source>
</evidence>
<evidence type="ECO:0000256" key="3">
    <source>
        <dbReference type="ARBA" id="ARBA00022801"/>
    </source>
</evidence>
<gene>
    <name evidence="6" type="ORF">CLV91_0412</name>
</gene>
<dbReference type="Gene3D" id="3.40.720.10">
    <property type="entry name" value="Alkaline Phosphatase, subunit A"/>
    <property type="match status" value="1"/>
</dbReference>
<comment type="caution">
    <text evidence="6">The sequence shown here is derived from an EMBL/GenBank/DDBJ whole genome shotgun (WGS) entry which is preliminary data.</text>
</comment>
<comment type="similarity">
    <text evidence="1">Belongs to the sulfatase family.</text>
</comment>
<evidence type="ECO:0000313" key="7">
    <source>
        <dbReference type="Proteomes" id="UP000269412"/>
    </source>
</evidence>
<evidence type="ECO:0000256" key="4">
    <source>
        <dbReference type="ARBA" id="ARBA00022837"/>
    </source>
</evidence>
<sequence length="472" mass="53699">MQKTYIYILCLMVISLQSCGEKSKKVHKSKETTVTEIIKKPNILFLLADDLGYGELGSYGQKILETPVLDSLAREGMRFTNFYAGSAVCSPSRAVLMTGKKSSTNTIRANKGYYPDGSSRRVSLQKEDLTLAEMLGDNGYQTAFIGKWHLGLPDDVSSWAHGRGFQYAVQEQWSHKYDQSNFDGPMEYINGMQDSINFDYTKWDSHDDYRTNLALDYLDKQYNKDKPLFLFMSFRAPHGHEKVIGNNTLYMDKGWPAAERLHAAKINLLDKQVGRLLKKLDAMGQLENTLVIFTSDNGPHHEGEGHDHEFFNSNGALKGYKRDLYEGGIRVPMIAYWKGKINSNSTNNLVAGFQDFMPTLAEIANIETPKQSNGISILPVLLNTTKKVNRKYLNWETSEKGFRQSIRINHLKGVRYGVNSTIELYDMNTDISETKNIAAKYPELIQKIDSIFKNDRTENQYYPYGGKTKLKK</sequence>
<dbReference type="EMBL" id="RBIQ01000007">
    <property type="protein sequence ID" value="RKR14337.1"/>
    <property type="molecule type" value="Genomic_DNA"/>
</dbReference>
<organism evidence="6 7">
    <name type="scientific">Maribacter vaceletii</name>
    <dbReference type="NCBI Taxonomy" id="1206816"/>
    <lineage>
        <taxon>Bacteria</taxon>
        <taxon>Pseudomonadati</taxon>
        <taxon>Bacteroidota</taxon>
        <taxon>Flavobacteriia</taxon>
        <taxon>Flavobacteriales</taxon>
        <taxon>Flavobacteriaceae</taxon>
        <taxon>Maribacter</taxon>
    </lineage>
</organism>
<dbReference type="PROSITE" id="PS51257">
    <property type="entry name" value="PROKAR_LIPOPROTEIN"/>
    <property type="match status" value="1"/>
</dbReference>
<dbReference type="PANTHER" id="PTHR42693:SF53">
    <property type="entry name" value="ENDO-4-O-SULFATASE"/>
    <property type="match status" value="1"/>
</dbReference>
<protein>
    <submittedName>
        <fullName evidence="6">Arylsulfatase A-like enzyme</fullName>
    </submittedName>
</protein>